<dbReference type="PANTHER" id="PTHR24006:SF915">
    <property type="entry name" value="UBIQUITIN CARBOXYL-TERMINAL HYDROLASE-RELATED"/>
    <property type="match status" value="1"/>
</dbReference>
<feature type="domain" description="USP" evidence="4">
    <location>
        <begin position="1"/>
        <end position="563"/>
    </location>
</feature>
<feature type="chain" id="PRO_5045154477" evidence="3">
    <location>
        <begin position="19"/>
        <end position="576"/>
    </location>
</feature>
<name>A0ABM1BA69_LIMPO</name>
<evidence type="ECO:0000256" key="1">
    <source>
        <dbReference type="ARBA" id="ARBA00009085"/>
    </source>
</evidence>
<feature type="region of interest" description="Disordered" evidence="2">
    <location>
        <begin position="252"/>
        <end position="275"/>
    </location>
</feature>
<keyword evidence="3" id="KW-0732">Signal</keyword>
<dbReference type="PANTHER" id="PTHR24006">
    <property type="entry name" value="UBIQUITIN CARBOXYL-TERMINAL HYDROLASE"/>
    <property type="match status" value="1"/>
</dbReference>
<feature type="compositionally biased region" description="Acidic residues" evidence="2">
    <location>
        <begin position="261"/>
        <end position="270"/>
    </location>
</feature>
<feature type="compositionally biased region" description="Basic and acidic residues" evidence="2">
    <location>
        <begin position="413"/>
        <end position="422"/>
    </location>
</feature>
<evidence type="ECO:0000256" key="3">
    <source>
        <dbReference type="SAM" id="SignalP"/>
    </source>
</evidence>
<gene>
    <name evidence="6" type="primary">LOC106462537</name>
</gene>
<dbReference type="RefSeq" id="XP_013777929.1">
    <property type="nucleotide sequence ID" value="XM_013922475.2"/>
</dbReference>
<dbReference type="GeneID" id="106462537"/>
<organism evidence="5 6">
    <name type="scientific">Limulus polyphemus</name>
    <name type="common">Atlantic horseshoe crab</name>
    <dbReference type="NCBI Taxonomy" id="6850"/>
    <lineage>
        <taxon>Eukaryota</taxon>
        <taxon>Metazoa</taxon>
        <taxon>Ecdysozoa</taxon>
        <taxon>Arthropoda</taxon>
        <taxon>Chelicerata</taxon>
        <taxon>Merostomata</taxon>
        <taxon>Xiphosura</taxon>
        <taxon>Limulidae</taxon>
        <taxon>Limulus</taxon>
    </lineage>
</organism>
<dbReference type="InterPro" id="IPR028889">
    <property type="entry name" value="USP"/>
</dbReference>
<evidence type="ECO:0000259" key="4">
    <source>
        <dbReference type="PROSITE" id="PS50235"/>
    </source>
</evidence>
<dbReference type="InterPro" id="IPR018200">
    <property type="entry name" value="USP_CS"/>
</dbReference>
<dbReference type="InterPro" id="IPR001394">
    <property type="entry name" value="Peptidase_C19_UCH"/>
</dbReference>
<proteinExistence type="inferred from homology"/>
<keyword evidence="5" id="KW-1185">Reference proteome</keyword>
<evidence type="ECO:0000256" key="2">
    <source>
        <dbReference type="SAM" id="MobiDB-lite"/>
    </source>
</evidence>
<dbReference type="InterPro" id="IPR038765">
    <property type="entry name" value="Papain-like_cys_pep_sf"/>
</dbReference>
<feature type="region of interest" description="Disordered" evidence="2">
    <location>
        <begin position="380"/>
        <end position="422"/>
    </location>
</feature>
<dbReference type="Proteomes" id="UP000694941">
    <property type="component" value="Unplaced"/>
</dbReference>
<sequence length="576" mass="66416">MLYLKKSLFWAMASLLHCKLNQMGSPESQQKLLEQVKDAVCSTAPWFLGNDQHDAHEFLGQVLDQLKEEIDKFYSDSDDLSDTSEMDSLNPVRRNFEFEMLNSYLCQKCEDIIPRKEKFYILSVDLPKGLDTSIPASLQDAVDTYFLPEKFEFSCEKCRGKDAKCLERFHRLPRVLVIHLKRYGFDHHSLKVAVPVIIPKFITLQNHVTDTVVDPIGIVNDNIIVEEEVQSRVIVLDNTEDEDAEISVGKEKIVVPSSSDETQEDDEQNEKDEQKYDLLDLKKNEENSVIVEDINKADTDLPTSLITKASSSDPEYFHLETNSSEWESPELLHLSEEEQIQLALERSKNEHLFYDAIGPVINVEPEPVWNRQCAVVGLRGGREDPSVPELPAAASTPVKEAPDTTEQAMEQSPIKDQEKEQKELEEALESSLLDAKYREEEEFRKAIENSIQDATCSGNVDDENRNVNMEKTCEKVWLLRSKEEKEEMEKNLELGHLPYSYQLCAIVSHVGRTAQSGHYLCDVYDFSQKQWWYYNDDVVKERTSEEVLRDRQTTGYMFFYVTKWGEPSREETLPRK</sequence>
<dbReference type="SUPFAM" id="SSF54001">
    <property type="entry name" value="Cysteine proteinases"/>
    <property type="match status" value="1"/>
</dbReference>
<dbReference type="Gene3D" id="3.90.70.10">
    <property type="entry name" value="Cysteine proteinases"/>
    <property type="match status" value="2"/>
</dbReference>
<dbReference type="InterPro" id="IPR050164">
    <property type="entry name" value="Peptidase_C19"/>
</dbReference>
<feature type="signal peptide" evidence="3">
    <location>
        <begin position="1"/>
        <end position="18"/>
    </location>
</feature>
<accession>A0ABM1BA69</accession>
<evidence type="ECO:0000313" key="5">
    <source>
        <dbReference type="Proteomes" id="UP000694941"/>
    </source>
</evidence>
<evidence type="ECO:0000313" key="6">
    <source>
        <dbReference type="RefSeq" id="XP_013777929.1"/>
    </source>
</evidence>
<reference evidence="6" key="1">
    <citation type="submission" date="2025-08" db="UniProtKB">
        <authorList>
            <consortium name="RefSeq"/>
        </authorList>
    </citation>
    <scope>IDENTIFICATION</scope>
    <source>
        <tissue evidence="6">Muscle</tissue>
    </source>
</reference>
<dbReference type="CDD" id="cd02257">
    <property type="entry name" value="Peptidase_C19"/>
    <property type="match status" value="2"/>
</dbReference>
<dbReference type="Pfam" id="PF00443">
    <property type="entry name" value="UCH"/>
    <property type="match status" value="1"/>
</dbReference>
<comment type="similarity">
    <text evidence="1">Belongs to the peptidase C19 family.</text>
</comment>
<protein>
    <submittedName>
        <fullName evidence="6">Ubiquitin carboxyl-terminal hydrolase 37-like isoform X1</fullName>
    </submittedName>
</protein>
<dbReference type="PROSITE" id="PS00973">
    <property type="entry name" value="USP_2"/>
    <property type="match status" value="1"/>
</dbReference>
<dbReference type="PROSITE" id="PS50235">
    <property type="entry name" value="USP_3"/>
    <property type="match status" value="1"/>
</dbReference>